<dbReference type="Pfam" id="PF13462">
    <property type="entry name" value="Thioredoxin_4"/>
    <property type="match status" value="1"/>
</dbReference>
<dbReference type="Proteomes" id="UP000069902">
    <property type="component" value="Chromosome cPNK"/>
</dbReference>
<organism evidence="3 4">
    <name type="scientific">Candidatus Protochlamydia naegleriophila</name>
    <dbReference type="NCBI Taxonomy" id="389348"/>
    <lineage>
        <taxon>Bacteria</taxon>
        <taxon>Pseudomonadati</taxon>
        <taxon>Chlamydiota</taxon>
        <taxon>Chlamydiia</taxon>
        <taxon>Parachlamydiales</taxon>
        <taxon>Parachlamydiaceae</taxon>
        <taxon>Candidatus Protochlamydia</taxon>
    </lineage>
</organism>
<accession>A0A0U5JD82</accession>
<dbReference type="Gene3D" id="3.40.30.10">
    <property type="entry name" value="Glutaredoxin"/>
    <property type="match status" value="1"/>
</dbReference>
<dbReference type="KEGG" id="pnl:PNK_0725"/>
<dbReference type="InParanoid" id="A0A0U5JD82"/>
<protein>
    <submittedName>
        <fullName evidence="3">Conserved putative membrane protein</fullName>
    </submittedName>
</protein>
<evidence type="ECO:0000313" key="4">
    <source>
        <dbReference type="Proteomes" id="UP000069902"/>
    </source>
</evidence>
<evidence type="ECO:0000259" key="2">
    <source>
        <dbReference type="Pfam" id="PF13462"/>
    </source>
</evidence>
<feature type="signal peptide" evidence="1">
    <location>
        <begin position="1"/>
        <end position="31"/>
    </location>
</feature>
<name>A0A0U5JD82_9BACT</name>
<evidence type="ECO:0000256" key="1">
    <source>
        <dbReference type="SAM" id="SignalP"/>
    </source>
</evidence>
<dbReference type="InterPro" id="IPR036249">
    <property type="entry name" value="Thioredoxin-like_sf"/>
</dbReference>
<evidence type="ECO:0000313" key="3">
    <source>
        <dbReference type="EMBL" id="CUI16351.1"/>
    </source>
</evidence>
<dbReference type="SUPFAM" id="SSF52833">
    <property type="entry name" value="Thioredoxin-like"/>
    <property type="match status" value="1"/>
</dbReference>
<proteinExistence type="predicted"/>
<gene>
    <name evidence="3" type="ORF">PNK_0725</name>
</gene>
<sequence>MNKLNKRLFFPLAYLFAFMCAVFFTPSSAHADEEDIQEIKQRLVLGKADSPIEIYIVSDWFCSSCKKLEPKIEQLYTALKSKAAFYFVDFPINRQSANFSPYHLSFLINEKTKYLTARQSLMDLTDETQKPTDIDVAKLAKTKKLKFEELSFEDVKNGTEFFDDIVKRYSISATPSVVVVNKETEKFEKFKGSQAKEKTILEAIDKLEGKTKPKKSWFSF</sequence>
<dbReference type="EMBL" id="LN879502">
    <property type="protein sequence ID" value="CUI16351.1"/>
    <property type="molecule type" value="Genomic_DNA"/>
</dbReference>
<dbReference type="PATRIC" id="fig|389348.3.peg.794"/>
<keyword evidence="1" id="KW-0732">Signal</keyword>
<dbReference type="AlphaFoldDB" id="A0A0U5JD82"/>
<keyword evidence="4" id="KW-1185">Reference proteome</keyword>
<dbReference type="RefSeq" id="WP_059060347.1">
    <property type="nucleotide sequence ID" value="NZ_LN879502.1"/>
</dbReference>
<reference evidence="4" key="1">
    <citation type="submission" date="2015-09" db="EMBL/GenBank/DDBJ databases">
        <authorList>
            <person name="Bertelli C."/>
        </authorList>
    </citation>
    <scope>NUCLEOTIDE SEQUENCE [LARGE SCALE GENOMIC DNA]</scope>
    <source>
        <strain evidence="4">KNic</strain>
    </source>
</reference>
<dbReference type="STRING" id="389348.PNK_0725"/>
<dbReference type="InterPro" id="IPR012336">
    <property type="entry name" value="Thioredoxin-like_fold"/>
</dbReference>
<feature type="chain" id="PRO_5006860401" evidence="1">
    <location>
        <begin position="32"/>
        <end position="220"/>
    </location>
</feature>
<feature type="domain" description="Thioredoxin-like fold" evidence="2">
    <location>
        <begin position="41"/>
        <end position="187"/>
    </location>
</feature>